<keyword evidence="3" id="KW-1185">Reference proteome</keyword>
<organism evidence="2 3">
    <name type="scientific">Brevibacillus brevis</name>
    <name type="common">Bacillus brevis</name>
    <dbReference type="NCBI Taxonomy" id="1393"/>
    <lineage>
        <taxon>Bacteria</taxon>
        <taxon>Bacillati</taxon>
        <taxon>Bacillota</taxon>
        <taxon>Bacilli</taxon>
        <taxon>Bacillales</taxon>
        <taxon>Paenibacillaceae</taxon>
        <taxon>Brevibacillus</taxon>
    </lineage>
</organism>
<feature type="domain" description="Aminoglycoside phosphotransferase" evidence="1">
    <location>
        <begin position="33"/>
        <end position="268"/>
    </location>
</feature>
<proteinExistence type="predicted"/>
<accession>A0ABY9T4Y5</accession>
<evidence type="ECO:0000313" key="3">
    <source>
        <dbReference type="Proteomes" id="UP001256827"/>
    </source>
</evidence>
<sequence>MSAKIWEAEWDVSEDLAQRLIGRQFPQLAARPVRRLGHGWDNTVYRVGDEYVFRFPRRDIAVELLQREGMLLPKLADRLPIPFPKPMFYGGVDDEYPCPFLGYTYVSGTFPIGLSDEQRTASAPVLAQFLKSLHSTPVSIAKEARAPLDHRNLRDVAARKERMQRFLSDLSALTQEEEIRTVAGYLERLEIGPLTQSDVLLHGDLHFKNMLVDEAGRLSGIIDWGDIGIGHPGCDLNIVYSFLPAKARSRFFEEYGEVDEATKGLARMMAVYIPMLIWMQALDAKEEAVAAEARAVIRRALED</sequence>
<dbReference type="CDD" id="cd05155">
    <property type="entry name" value="APH_ChoK_like_1"/>
    <property type="match status" value="1"/>
</dbReference>
<dbReference type="RefSeq" id="WP_310768578.1">
    <property type="nucleotide sequence ID" value="NZ_CP134050.1"/>
</dbReference>
<dbReference type="Proteomes" id="UP001256827">
    <property type="component" value="Chromosome"/>
</dbReference>
<dbReference type="EC" id="2.7.-.-" evidence="2"/>
<dbReference type="InterPro" id="IPR011009">
    <property type="entry name" value="Kinase-like_dom_sf"/>
</dbReference>
<dbReference type="InterPro" id="IPR051678">
    <property type="entry name" value="AGP_Transferase"/>
</dbReference>
<dbReference type="EMBL" id="CP134050">
    <property type="protein sequence ID" value="WNC15166.1"/>
    <property type="molecule type" value="Genomic_DNA"/>
</dbReference>
<evidence type="ECO:0000313" key="2">
    <source>
        <dbReference type="EMBL" id="WNC15166.1"/>
    </source>
</evidence>
<protein>
    <submittedName>
        <fullName evidence="2">Aminoglycoside phosphotransferase family protein</fullName>
        <ecNumber evidence="2">2.7.-.-</ecNumber>
    </submittedName>
</protein>
<dbReference type="GO" id="GO:0016740">
    <property type="term" value="F:transferase activity"/>
    <property type="evidence" value="ECO:0007669"/>
    <property type="project" value="UniProtKB-KW"/>
</dbReference>
<dbReference type="SUPFAM" id="SSF56112">
    <property type="entry name" value="Protein kinase-like (PK-like)"/>
    <property type="match status" value="1"/>
</dbReference>
<gene>
    <name evidence="2" type="ORF">RGB73_01960</name>
</gene>
<name>A0ABY9T4Y5_BREBE</name>
<dbReference type="Gene3D" id="3.90.1200.10">
    <property type="match status" value="1"/>
</dbReference>
<dbReference type="PANTHER" id="PTHR21310:SF42">
    <property type="entry name" value="BIFUNCTIONAL AAC_APH"/>
    <property type="match status" value="1"/>
</dbReference>
<reference evidence="2 3" key="1">
    <citation type="submission" date="2023-09" db="EMBL/GenBank/DDBJ databases">
        <title>Complete Genome and Methylome dissection of Bacillus brevis NEB573 original source of BbsI restriction endonuclease.</title>
        <authorList>
            <person name="Fomenkov A."/>
            <person name="Roberts R.D."/>
        </authorList>
    </citation>
    <scope>NUCLEOTIDE SEQUENCE [LARGE SCALE GENOMIC DNA]</scope>
    <source>
        <strain evidence="2 3">NEB573</strain>
    </source>
</reference>
<keyword evidence="2" id="KW-0808">Transferase</keyword>
<dbReference type="PANTHER" id="PTHR21310">
    <property type="entry name" value="AMINOGLYCOSIDE PHOSPHOTRANSFERASE-RELATED-RELATED"/>
    <property type="match status" value="1"/>
</dbReference>
<dbReference type="InterPro" id="IPR002575">
    <property type="entry name" value="Aminoglycoside_PTrfase"/>
</dbReference>
<evidence type="ECO:0000259" key="1">
    <source>
        <dbReference type="Pfam" id="PF01636"/>
    </source>
</evidence>
<dbReference type="Pfam" id="PF01636">
    <property type="entry name" value="APH"/>
    <property type="match status" value="1"/>
</dbReference>
<dbReference type="Gene3D" id="3.30.200.20">
    <property type="entry name" value="Phosphorylase Kinase, domain 1"/>
    <property type="match status" value="1"/>
</dbReference>